<proteinExistence type="inferred from homology"/>
<comment type="caution">
    <text evidence="6">The sequence shown here is derived from an EMBL/GenBank/DDBJ whole genome shotgun (WGS) entry which is preliminary data.</text>
</comment>
<reference evidence="7" key="1">
    <citation type="journal article" date="2019" name="Int. J. Syst. Evol. Microbiol.">
        <title>The Global Catalogue of Microorganisms (GCM) 10K type strain sequencing project: providing services to taxonomists for standard genome sequencing and annotation.</title>
        <authorList>
            <consortium name="The Broad Institute Genomics Platform"/>
            <consortium name="The Broad Institute Genome Sequencing Center for Infectious Disease"/>
            <person name="Wu L."/>
            <person name="Ma J."/>
        </authorList>
    </citation>
    <scope>NUCLEOTIDE SEQUENCE [LARGE SCALE GENOMIC DNA]</scope>
    <source>
        <strain evidence="7">KCTC 32141</strain>
    </source>
</reference>
<keyword evidence="6" id="KW-0540">Nuclease</keyword>
<evidence type="ECO:0000256" key="2">
    <source>
        <dbReference type="ARBA" id="ARBA00022747"/>
    </source>
</evidence>
<dbReference type="GO" id="GO:0016787">
    <property type="term" value="F:hydrolase activity"/>
    <property type="evidence" value="ECO:0007669"/>
    <property type="project" value="UniProtKB-KW"/>
</dbReference>
<dbReference type="InterPro" id="IPR044946">
    <property type="entry name" value="Restrct_endonuc_typeI_TRD_sf"/>
</dbReference>
<dbReference type="InterPro" id="IPR052021">
    <property type="entry name" value="Type-I_RS_S_subunit"/>
</dbReference>
<protein>
    <submittedName>
        <fullName evidence="6">Restriction endonuclease subunit S</fullName>
        <ecNumber evidence="6">3.1.21.-</ecNumber>
    </submittedName>
</protein>
<keyword evidence="6" id="KW-0378">Hydrolase</keyword>
<keyword evidence="6" id="KW-0255">Endonuclease</keyword>
<dbReference type="EC" id="3.1.21.-" evidence="6"/>
<dbReference type="RefSeq" id="WP_183488052.1">
    <property type="nucleotide sequence ID" value="NZ_JBHUOV010000002.1"/>
</dbReference>
<feature type="domain" description="Type I restriction modification DNA specificity" evidence="5">
    <location>
        <begin position="218"/>
        <end position="397"/>
    </location>
</feature>
<evidence type="ECO:0000313" key="6">
    <source>
        <dbReference type="EMBL" id="MFD2823821.1"/>
    </source>
</evidence>
<accession>A0ABW5WQV3</accession>
<evidence type="ECO:0000256" key="3">
    <source>
        <dbReference type="ARBA" id="ARBA00023125"/>
    </source>
</evidence>
<evidence type="ECO:0000256" key="1">
    <source>
        <dbReference type="ARBA" id="ARBA00010923"/>
    </source>
</evidence>
<gene>
    <name evidence="6" type="ORF">ACFS5M_09080</name>
</gene>
<feature type="coiled-coil region" evidence="4">
    <location>
        <begin position="175"/>
        <end position="202"/>
    </location>
</feature>
<keyword evidence="2" id="KW-0680">Restriction system</keyword>
<name>A0ABW5WQV3_9FLAO</name>
<dbReference type="GO" id="GO:0004519">
    <property type="term" value="F:endonuclease activity"/>
    <property type="evidence" value="ECO:0007669"/>
    <property type="project" value="UniProtKB-KW"/>
</dbReference>
<dbReference type="Gene3D" id="3.90.220.20">
    <property type="entry name" value="DNA methylase specificity domains"/>
    <property type="match status" value="2"/>
</dbReference>
<dbReference type="SUPFAM" id="SSF116734">
    <property type="entry name" value="DNA methylase specificity domain"/>
    <property type="match status" value="2"/>
</dbReference>
<feature type="domain" description="Type I restriction modification DNA specificity" evidence="5">
    <location>
        <begin position="9"/>
        <end position="194"/>
    </location>
</feature>
<sequence length="427" mass="48437">MSSVDNELPDGWLECSLGETVEILSSKRIFAADYVPEGIPFYRSKETIEKSKGEVISNPLYISPKRFNDIKNSHGSPINGDILLSAVGERAGIPYLVKNESDFYFKDGNLIWFRNFTNKIDSEYLSYFFNSRIGQHKLESQMIGSAQKALTIVGLKGMLLELPPIQEQKAIAKVLTAFDDKIENLRAQNQTLEQTAQTIFAAWFGKYQIGDELPEGLRVGKIEDLVGELESGKRPKGGVGNILEGIPSIGAESIGGITNFDYSKTKYVPIDFFKKMNRGIVKEYDILVYKDGGTPGTFIPKFSMFGEGFPFKVFCINEHVFRVQPKFEYQRFYLYQWLNSYYCKKQLQNIGGKAAIPGINSTDFKNLEIIIPQEDLIKEFNKLVKDFYKKILTNMTQIQSLSKTRDALLPKLMRGEIRVNGFENNNT</sequence>
<dbReference type="EMBL" id="JBHUOV010000002">
    <property type="protein sequence ID" value="MFD2823821.1"/>
    <property type="molecule type" value="Genomic_DNA"/>
</dbReference>
<evidence type="ECO:0000259" key="5">
    <source>
        <dbReference type="Pfam" id="PF01420"/>
    </source>
</evidence>
<dbReference type="PANTHER" id="PTHR30408">
    <property type="entry name" value="TYPE-1 RESTRICTION ENZYME ECOKI SPECIFICITY PROTEIN"/>
    <property type="match status" value="1"/>
</dbReference>
<keyword evidence="4" id="KW-0175">Coiled coil</keyword>
<dbReference type="Pfam" id="PF01420">
    <property type="entry name" value="Methylase_S"/>
    <property type="match status" value="2"/>
</dbReference>
<evidence type="ECO:0000313" key="7">
    <source>
        <dbReference type="Proteomes" id="UP001597533"/>
    </source>
</evidence>
<keyword evidence="7" id="KW-1185">Reference proteome</keyword>
<dbReference type="PANTHER" id="PTHR30408:SF12">
    <property type="entry name" value="TYPE I RESTRICTION ENZYME MJAVIII SPECIFICITY SUBUNIT"/>
    <property type="match status" value="1"/>
</dbReference>
<comment type="similarity">
    <text evidence="1">Belongs to the type-I restriction system S methylase family.</text>
</comment>
<dbReference type="Proteomes" id="UP001597533">
    <property type="component" value="Unassembled WGS sequence"/>
</dbReference>
<evidence type="ECO:0000256" key="4">
    <source>
        <dbReference type="SAM" id="Coils"/>
    </source>
</evidence>
<keyword evidence="3" id="KW-0238">DNA-binding</keyword>
<organism evidence="6 7">
    <name type="scientific">Lacinutrix iliipiscaria</name>
    <dbReference type="NCBI Taxonomy" id="1230532"/>
    <lineage>
        <taxon>Bacteria</taxon>
        <taxon>Pseudomonadati</taxon>
        <taxon>Bacteroidota</taxon>
        <taxon>Flavobacteriia</taxon>
        <taxon>Flavobacteriales</taxon>
        <taxon>Flavobacteriaceae</taxon>
        <taxon>Lacinutrix</taxon>
    </lineage>
</organism>
<dbReference type="InterPro" id="IPR000055">
    <property type="entry name" value="Restrct_endonuc_typeI_TRD"/>
</dbReference>